<name>M6CUJ2_9LEPT</name>
<dbReference type="AlphaFoldDB" id="M6CUJ2"/>
<dbReference type="PATRIC" id="fig|1218565.3.peg.2725"/>
<protein>
    <submittedName>
        <fullName evidence="2">Uncharacterized protein</fullName>
    </submittedName>
</protein>
<keyword evidence="1" id="KW-0472">Membrane</keyword>
<sequence length="100" mass="11746">MSFLKTVRREAEVAFSKNAQALWFRIFKYVMLVCILYFFWGSRFLGPILLFILAASLSLHLWFRYKTSGWTKSYGLWDYDKNKSALDSDDDVDSKPQNGN</sequence>
<organism evidence="2 3">
    <name type="scientific">Leptospira alstonii serovar Sichuan str. 79601</name>
    <dbReference type="NCBI Taxonomy" id="1218565"/>
    <lineage>
        <taxon>Bacteria</taxon>
        <taxon>Pseudomonadati</taxon>
        <taxon>Spirochaetota</taxon>
        <taxon>Spirochaetia</taxon>
        <taxon>Leptospirales</taxon>
        <taxon>Leptospiraceae</taxon>
        <taxon>Leptospira</taxon>
    </lineage>
</organism>
<evidence type="ECO:0000256" key="1">
    <source>
        <dbReference type="SAM" id="Phobius"/>
    </source>
</evidence>
<feature type="transmembrane region" description="Helical" evidence="1">
    <location>
        <begin position="46"/>
        <end position="63"/>
    </location>
</feature>
<proteinExistence type="predicted"/>
<evidence type="ECO:0000313" key="3">
    <source>
        <dbReference type="Proteomes" id="UP000011988"/>
    </source>
</evidence>
<keyword evidence="1" id="KW-0812">Transmembrane</keyword>
<dbReference type="Proteomes" id="UP000011988">
    <property type="component" value="Unassembled WGS sequence"/>
</dbReference>
<feature type="transmembrane region" description="Helical" evidence="1">
    <location>
        <begin position="21"/>
        <end position="40"/>
    </location>
</feature>
<dbReference type="OrthoDB" id="335257at2"/>
<gene>
    <name evidence="2" type="ORF">LEP1GSC194_0208</name>
</gene>
<comment type="caution">
    <text evidence="2">The sequence shown here is derived from an EMBL/GenBank/DDBJ whole genome shotgun (WGS) entry which is preliminary data.</text>
</comment>
<keyword evidence="1" id="KW-1133">Transmembrane helix</keyword>
<dbReference type="EMBL" id="ANIK01000056">
    <property type="protein sequence ID" value="EMJ94171.1"/>
    <property type="molecule type" value="Genomic_DNA"/>
</dbReference>
<evidence type="ECO:0000313" key="2">
    <source>
        <dbReference type="EMBL" id="EMJ94171.1"/>
    </source>
</evidence>
<reference evidence="2 3" key="1">
    <citation type="submission" date="2013-01" db="EMBL/GenBank/DDBJ databases">
        <authorList>
            <person name="Harkins D.M."/>
            <person name="Durkin A.S."/>
            <person name="Brinkac L.M."/>
            <person name="Haft D.H."/>
            <person name="Selengut J.D."/>
            <person name="Sanka R."/>
            <person name="DePew J."/>
            <person name="Purushe J."/>
            <person name="Galloway R.L."/>
            <person name="Vinetz J.M."/>
            <person name="Sutton G.G."/>
            <person name="Nierman W.C."/>
            <person name="Fouts D.E."/>
        </authorList>
    </citation>
    <scope>NUCLEOTIDE SEQUENCE [LARGE SCALE GENOMIC DNA]</scope>
    <source>
        <strain evidence="2 3">79601</strain>
    </source>
</reference>
<dbReference type="RefSeq" id="WP_020773855.1">
    <property type="nucleotide sequence ID" value="NZ_ANIK01000056.1"/>
</dbReference>
<accession>M6CUJ2</accession>